<reference evidence="1" key="1">
    <citation type="journal article" date="2015" name="Nature">
        <title>Complex archaea that bridge the gap between prokaryotes and eukaryotes.</title>
        <authorList>
            <person name="Spang A."/>
            <person name="Saw J.H."/>
            <person name="Jorgensen S.L."/>
            <person name="Zaremba-Niedzwiedzka K."/>
            <person name="Martijn J."/>
            <person name="Lind A.E."/>
            <person name="van Eijk R."/>
            <person name="Schleper C."/>
            <person name="Guy L."/>
            <person name="Ettema T.J."/>
        </authorList>
    </citation>
    <scope>NUCLEOTIDE SEQUENCE</scope>
</reference>
<gene>
    <name evidence="1" type="ORF">LCGC14_2593980</name>
</gene>
<comment type="caution">
    <text evidence="1">The sequence shown here is derived from an EMBL/GenBank/DDBJ whole genome shotgun (WGS) entry which is preliminary data.</text>
</comment>
<evidence type="ECO:0000313" key="1">
    <source>
        <dbReference type="EMBL" id="KKL06642.1"/>
    </source>
</evidence>
<protein>
    <submittedName>
        <fullName evidence="1">Uncharacterized protein</fullName>
    </submittedName>
</protein>
<feature type="non-terminal residue" evidence="1">
    <location>
        <position position="1"/>
    </location>
</feature>
<dbReference type="EMBL" id="LAZR01043621">
    <property type="protein sequence ID" value="KKL06642.1"/>
    <property type="molecule type" value="Genomic_DNA"/>
</dbReference>
<dbReference type="AlphaFoldDB" id="A0A0F9AYN3"/>
<sequence>SGGSNAAIGFIAIRENGVTIASRSEYHNGTTSVQSFFIETIVLAAAADYYEVWLNQASTAAWTVGQDSDKSYFEIERLVGTT</sequence>
<organism evidence="1">
    <name type="scientific">marine sediment metagenome</name>
    <dbReference type="NCBI Taxonomy" id="412755"/>
    <lineage>
        <taxon>unclassified sequences</taxon>
        <taxon>metagenomes</taxon>
        <taxon>ecological metagenomes</taxon>
    </lineage>
</organism>
<proteinExistence type="predicted"/>
<name>A0A0F9AYN3_9ZZZZ</name>
<accession>A0A0F9AYN3</accession>